<keyword evidence="2" id="KW-1185">Reference proteome</keyword>
<evidence type="ECO:0000313" key="2">
    <source>
        <dbReference type="Proteomes" id="UP000054279"/>
    </source>
</evidence>
<evidence type="ECO:0000313" key="1">
    <source>
        <dbReference type="EMBL" id="KIJ33941.1"/>
    </source>
</evidence>
<dbReference type="Proteomes" id="UP000054279">
    <property type="component" value="Unassembled WGS sequence"/>
</dbReference>
<protein>
    <submittedName>
        <fullName evidence="1">Unplaced genomic scaffold SPHSTscaffold_131, whole genome shotgun sequence</fullName>
    </submittedName>
</protein>
<gene>
    <name evidence="1" type="ORF">M422DRAFT_264080</name>
</gene>
<accession>A0A0C9V9K9</accession>
<proteinExistence type="predicted"/>
<sequence length="549" mass="62807">MPAQSTPTLTLDIDIWIDLAETYLSNIDIQSLSQASRYLRRCLVSLLFKEVLFSGFNSLSLKSLSYCFAHLIRVKDRAEQALLDPAISAAIRYIELRNWVLIWSRGLSLIERTGTTSNQGRLRWEFVTRWLSALKAISALINSLPDLRTISFHEIYQVIAYGSNVYSSQRSPISRYPVFCEPGRHRRPHLGSKFVKFQYHPSSGTDLPLSFLQALTEGKDMTIYNPNFSIAALIEALPLPVLAVKFYYDDLINIPRHVWSRLSGVEQIWIYFLTCHDTSNRGSDQGKILKELLSEISTPRFRDFTVVGNLSIAEDTPFGPPLPLKSYSGTSRLLAGLPLNQPLTSIRLLDDEWITVAENIRTIPLNTFASITTLDVSRIGNISKHDYRTLADLSPRVKDLYVSARSDWAGWCIISYTYNILPDLPKVLTWFNHLESLHVCGYHRPDDIHKAGLIIEDLPEGPFCVIKFDGVMSYERVSKGIWRLALDPIQAEHQKQAEYGIEEIAQAKQIMHGRRFSRKILRPWEQNKIREIIQKLSRNLFRQPKKGES</sequence>
<dbReference type="EMBL" id="KN837206">
    <property type="protein sequence ID" value="KIJ33941.1"/>
    <property type="molecule type" value="Genomic_DNA"/>
</dbReference>
<name>A0A0C9V9K9_SPHS4</name>
<organism evidence="1 2">
    <name type="scientific">Sphaerobolus stellatus (strain SS14)</name>
    <dbReference type="NCBI Taxonomy" id="990650"/>
    <lineage>
        <taxon>Eukaryota</taxon>
        <taxon>Fungi</taxon>
        <taxon>Dikarya</taxon>
        <taxon>Basidiomycota</taxon>
        <taxon>Agaricomycotina</taxon>
        <taxon>Agaricomycetes</taxon>
        <taxon>Phallomycetidae</taxon>
        <taxon>Geastrales</taxon>
        <taxon>Sphaerobolaceae</taxon>
        <taxon>Sphaerobolus</taxon>
    </lineage>
</organism>
<dbReference type="HOGENOM" id="CLU_564503_0_0_1"/>
<dbReference type="AlphaFoldDB" id="A0A0C9V9K9"/>
<reference evidence="1 2" key="1">
    <citation type="submission" date="2014-06" db="EMBL/GenBank/DDBJ databases">
        <title>Evolutionary Origins and Diversification of the Mycorrhizal Mutualists.</title>
        <authorList>
            <consortium name="DOE Joint Genome Institute"/>
            <consortium name="Mycorrhizal Genomics Consortium"/>
            <person name="Kohler A."/>
            <person name="Kuo A."/>
            <person name="Nagy L.G."/>
            <person name="Floudas D."/>
            <person name="Copeland A."/>
            <person name="Barry K.W."/>
            <person name="Cichocki N."/>
            <person name="Veneault-Fourrey C."/>
            <person name="LaButti K."/>
            <person name="Lindquist E.A."/>
            <person name="Lipzen A."/>
            <person name="Lundell T."/>
            <person name="Morin E."/>
            <person name="Murat C."/>
            <person name="Riley R."/>
            <person name="Ohm R."/>
            <person name="Sun H."/>
            <person name="Tunlid A."/>
            <person name="Henrissat B."/>
            <person name="Grigoriev I.V."/>
            <person name="Hibbett D.S."/>
            <person name="Martin F."/>
        </authorList>
    </citation>
    <scope>NUCLEOTIDE SEQUENCE [LARGE SCALE GENOMIC DNA]</scope>
    <source>
        <strain evidence="1 2">SS14</strain>
    </source>
</reference>